<evidence type="ECO:0000256" key="5">
    <source>
        <dbReference type="ARBA" id="ARBA00022764"/>
    </source>
</evidence>
<dbReference type="PANTHER" id="PTHR30600">
    <property type="entry name" value="CYTOCHROME C PEROXIDASE-RELATED"/>
    <property type="match status" value="1"/>
</dbReference>
<evidence type="ECO:0000256" key="3">
    <source>
        <dbReference type="ARBA" id="ARBA00022723"/>
    </source>
</evidence>
<dbReference type="PANTHER" id="PTHR30600:SF7">
    <property type="entry name" value="CYTOCHROME C PEROXIDASE-RELATED"/>
    <property type="match status" value="1"/>
</dbReference>
<dbReference type="GO" id="GO:0046872">
    <property type="term" value="F:metal ion binding"/>
    <property type="evidence" value="ECO:0007669"/>
    <property type="project" value="UniProtKB-KW"/>
</dbReference>
<evidence type="ECO:0000256" key="8">
    <source>
        <dbReference type="PIRSR" id="PIRSR000294-1"/>
    </source>
</evidence>
<dbReference type="InterPro" id="IPR051395">
    <property type="entry name" value="Cytochrome_c_Peroxidase/MauG"/>
</dbReference>
<keyword evidence="6" id="KW-0560">Oxidoreductase</keyword>
<dbReference type="GO" id="GO:0042597">
    <property type="term" value="C:periplasmic space"/>
    <property type="evidence" value="ECO:0007669"/>
    <property type="project" value="UniProtKB-SubCell"/>
</dbReference>
<feature type="binding site" description="axial binding residue" evidence="9">
    <location>
        <position position="283"/>
    </location>
    <ligand>
        <name>heme c</name>
        <dbReference type="ChEBI" id="CHEBI:61717"/>
        <label>2</label>
    </ligand>
    <ligandPart>
        <name>Fe</name>
        <dbReference type="ChEBI" id="CHEBI:18248"/>
    </ligandPart>
</feature>
<comment type="caution">
    <text evidence="11">The sequence shown here is derived from an EMBL/GenBank/DDBJ whole genome shotgun (WGS) entry which is preliminary data.</text>
</comment>
<sequence>MVIPIGVYGQKTTKPKVEELREILSPYFVPFSYDTNFLKEEKDKIDLGRALFFETQISEKSTISCNSCHDLKKGGTNGAHYLDLKEEGVFYRDVPSVYNVASLSLYNADGGEKSFKKKIEDTFATSHEMGVINESVFVDRLKENKKYTLLFSTAYPSGKISFENAVNALQMFIKGLVTPAPIDVFISGDNKAFSEAQVEGGLVFNALNCYTCHTGSNLGGQMIQKLGIAHDWPNQEDLGYYRLNKNPDYKMFFRVAPLRNVEITSPYFHDASSKKIWKAIQQMGKHERGIQVSIEDALKIKEFLKTLTGKVDANYIEPN</sequence>
<dbReference type="SUPFAM" id="SSF46626">
    <property type="entry name" value="Cytochrome c"/>
    <property type="match status" value="2"/>
</dbReference>
<name>A0A495E8N8_9FLAO</name>
<evidence type="ECO:0000256" key="1">
    <source>
        <dbReference type="ARBA" id="ARBA00004418"/>
    </source>
</evidence>
<evidence type="ECO:0000313" key="12">
    <source>
        <dbReference type="Proteomes" id="UP000269412"/>
    </source>
</evidence>
<keyword evidence="11" id="KW-0575">Peroxidase</keyword>
<feature type="binding site" description="covalent" evidence="8">
    <location>
        <position position="212"/>
    </location>
    <ligand>
        <name>heme c</name>
        <dbReference type="ChEBI" id="CHEBI:61717"/>
        <label>2</label>
    </ligand>
</feature>
<keyword evidence="7 9" id="KW-0408">Iron</keyword>
<dbReference type="Pfam" id="PF03150">
    <property type="entry name" value="CCP_MauG"/>
    <property type="match status" value="1"/>
</dbReference>
<feature type="binding site" description="axial binding residue" evidence="9">
    <location>
        <position position="213"/>
    </location>
    <ligand>
        <name>heme c</name>
        <dbReference type="ChEBI" id="CHEBI:61717"/>
        <label>2</label>
    </ligand>
    <ligandPart>
        <name>Fe</name>
        <dbReference type="ChEBI" id="CHEBI:18248"/>
    </ligandPart>
</feature>
<evidence type="ECO:0000256" key="6">
    <source>
        <dbReference type="ARBA" id="ARBA00023002"/>
    </source>
</evidence>
<dbReference type="GO" id="GO:0020037">
    <property type="term" value="F:heme binding"/>
    <property type="evidence" value="ECO:0007669"/>
    <property type="project" value="InterPro"/>
</dbReference>
<feature type="binding site" description="covalent" evidence="8">
    <location>
        <position position="65"/>
    </location>
    <ligand>
        <name>heme c</name>
        <dbReference type="ChEBI" id="CHEBI:61717"/>
        <label>1</label>
    </ligand>
</feature>
<proteinExistence type="predicted"/>
<dbReference type="Proteomes" id="UP000269412">
    <property type="component" value="Unassembled WGS sequence"/>
</dbReference>
<keyword evidence="2 8" id="KW-0349">Heme</keyword>
<dbReference type="PIRSF" id="PIRSF000294">
    <property type="entry name" value="Cytochrome-c_peroxidase"/>
    <property type="match status" value="1"/>
</dbReference>
<evidence type="ECO:0000256" key="2">
    <source>
        <dbReference type="ARBA" id="ARBA00022617"/>
    </source>
</evidence>
<dbReference type="InterPro" id="IPR036909">
    <property type="entry name" value="Cyt_c-like_dom_sf"/>
</dbReference>
<evidence type="ECO:0000256" key="7">
    <source>
        <dbReference type="ARBA" id="ARBA00023004"/>
    </source>
</evidence>
<feature type="binding site" description="axial binding residue" evidence="9">
    <location>
        <position position="69"/>
    </location>
    <ligand>
        <name>heme c</name>
        <dbReference type="ChEBI" id="CHEBI:61717"/>
        <label>1</label>
    </ligand>
    <ligandPart>
        <name>Fe</name>
        <dbReference type="ChEBI" id="CHEBI:18248"/>
    </ligandPart>
</feature>
<evidence type="ECO:0000256" key="4">
    <source>
        <dbReference type="ARBA" id="ARBA00022729"/>
    </source>
</evidence>
<dbReference type="AlphaFoldDB" id="A0A495E8N8"/>
<keyword evidence="3 9" id="KW-0479">Metal-binding</keyword>
<organism evidence="11 12">
    <name type="scientific">Maribacter vaceletii</name>
    <dbReference type="NCBI Taxonomy" id="1206816"/>
    <lineage>
        <taxon>Bacteria</taxon>
        <taxon>Pseudomonadati</taxon>
        <taxon>Bacteroidota</taxon>
        <taxon>Flavobacteriia</taxon>
        <taxon>Flavobacteriales</taxon>
        <taxon>Flavobacteriaceae</taxon>
        <taxon>Maribacter</taxon>
    </lineage>
</organism>
<dbReference type="EMBL" id="RBIQ01000009">
    <property type="protein sequence ID" value="RKR12167.1"/>
    <property type="molecule type" value="Genomic_DNA"/>
</dbReference>
<reference evidence="11 12" key="1">
    <citation type="submission" date="2018-10" db="EMBL/GenBank/DDBJ databases">
        <title>Genomic Encyclopedia of Archaeal and Bacterial Type Strains, Phase II (KMG-II): from individual species to whole genera.</title>
        <authorList>
            <person name="Goeker M."/>
        </authorList>
    </citation>
    <scope>NUCLEOTIDE SEQUENCE [LARGE SCALE GENOMIC DNA]</scope>
    <source>
        <strain evidence="11 12">DSM 25230</strain>
    </source>
</reference>
<comment type="cofactor">
    <cofactor evidence="8">
        <name>heme</name>
        <dbReference type="ChEBI" id="CHEBI:30413"/>
    </cofactor>
    <text evidence="8">Binds 2 heme groups.</text>
</comment>
<accession>A0A495E8N8</accession>
<feature type="binding site" description="covalent" evidence="8">
    <location>
        <position position="209"/>
    </location>
    <ligand>
        <name>heme c</name>
        <dbReference type="ChEBI" id="CHEBI:61717"/>
        <label>2</label>
    </ligand>
</feature>
<keyword evidence="4" id="KW-0732">Signal</keyword>
<dbReference type="RefSeq" id="WP_170146745.1">
    <property type="nucleotide sequence ID" value="NZ_RBIQ01000009.1"/>
</dbReference>
<feature type="binding site" description="covalent" evidence="8">
    <location>
        <position position="68"/>
    </location>
    <ligand>
        <name>heme c</name>
        <dbReference type="ChEBI" id="CHEBI:61717"/>
        <label>1</label>
    </ligand>
</feature>
<dbReference type="InterPro" id="IPR009056">
    <property type="entry name" value="Cyt_c-like_dom"/>
</dbReference>
<keyword evidence="5" id="KW-0574">Periplasm</keyword>
<dbReference type="GO" id="GO:0004130">
    <property type="term" value="F:cytochrome-c peroxidase activity"/>
    <property type="evidence" value="ECO:0007669"/>
    <property type="project" value="TreeGrafter"/>
</dbReference>
<dbReference type="GO" id="GO:0009055">
    <property type="term" value="F:electron transfer activity"/>
    <property type="evidence" value="ECO:0007669"/>
    <property type="project" value="InterPro"/>
</dbReference>
<dbReference type="Gene3D" id="1.10.760.10">
    <property type="entry name" value="Cytochrome c-like domain"/>
    <property type="match status" value="2"/>
</dbReference>
<evidence type="ECO:0000259" key="10">
    <source>
        <dbReference type="PROSITE" id="PS51007"/>
    </source>
</evidence>
<evidence type="ECO:0000256" key="9">
    <source>
        <dbReference type="PIRSR" id="PIRSR000294-2"/>
    </source>
</evidence>
<comment type="PTM">
    <text evidence="8">Binds 2 heme groups per subunit.</text>
</comment>
<dbReference type="InterPro" id="IPR004852">
    <property type="entry name" value="Di-haem_cyt_c_peroxidsae"/>
</dbReference>
<gene>
    <name evidence="11" type="ORF">CLV91_2292</name>
</gene>
<evidence type="ECO:0000313" key="11">
    <source>
        <dbReference type="EMBL" id="RKR12167.1"/>
    </source>
</evidence>
<protein>
    <submittedName>
        <fullName evidence="11">Cytochrome c peroxidase</fullName>
    </submittedName>
</protein>
<comment type="subcellular location">
    <subcellularLocation>
        <location evidence="1">Periplasm</location>
    </subcellularLocation>
</comment>
<feature type="domain" description="Cytochrome c" evidence="10">
    <location>
        <begin position="195"/>
        <end position="308"/>
    </location>
</feature>
<keyword evidence="12" id="KW-1185">Reference proteome</keyword>
<dbReference type="PROSITE" id="PS51007">
    <property type="entry name" value="CYTC"/>
    <property type="match status" value="1"/>
</dbReference>
<dbReference type="InterPro" id="IPR026259">
    <property type="entry name" value="MauG/Cytc_peroxidase"/>
</dbReference>